<dbReference type="SUPFAM" id="SSF52540">
    <property type="entry name" value="P-loop containing nucleoside triphosphate hydrolases"/>
    <property type="match status" value="1"/>
</dbReference>
<evidence type="ECO:0000256" key="1">
    <source>
        <dbReference type="ARBA" id="ARBA00045564"/>
    </source>
</evidence>
<dbReference type="GO" id="GO:0051301">
    <property type="term" value="P:cell division"/>
    <property type="evidence" value="ECO:0007669"/>
    <property type="project" value="UniProtKB-KW"/>
</dbReference>
<protein>
    <submittedName>
        <fullName evidence="2">Cell division protein FtsK</fullName>
    </submittedName>
</protein>
<dbReference type="Pfam" id="PF01580">
    <property type="entry name" value="FtsK_SpoIIIE"/>
    <property type="match status" value="1"/>
</dbReference>
<dbReference type="InterPro" id="IPR003593">
    <property type="entry name" value="AAA+_ATPase"/>
</dbReference>
<proteinExistence type="predicted"/>
<dbReference type="Proteomes" id="UP000501945">
    <property type="component" value="Chromosome"/>
</dbReference>
<reference evidence="2 3" key="1">
    <citation type="submission" date="2019-12" db="EMBL/GenBank/DDBJ databases">
        <title>Whole genome sequences of Lactococcus raffinolactis strains isolated from sewage.</title>
        <authorList>
            <person name="Ybazeta G."/>
            <person name="Ross M."/>
            <person name="Brabant-Kirwan D."/>
            <person name="Saleh M."/>
            <person name="Dillon J.A."/>
            <person name="Splinter K."/>
            <person name="Nokhbeh R."/>
        </authorList>
    </citation>
    <scope>NUCLEOTIDE SEQUENCE [LARGE SCALE GENOMIC DNA]</scope>
    <source>
        <strain evidence="2 3">Lr_19_5</strain>
    </source>
</reference>
<dbReference type="SMART" id="SM00382">
    <property type="entry name" value="AAA"/>
    <property type="match status" value="1"/>
</dbReference>
<dbReference type="AlphaFoldDB" id="A0A6H0UI22"/>
<dbReference type="Gene3D" id="3.40.50.300">
    <property type="entry name" value="P-loop containing nucleotide triphosphate hydrolases"/>
    <property type="match status" value="1"/>
</dbReference>
<evidence type="ECO:0000313" key="2">
    <source>
        <dbReference type="EMBL" id="QIW54956.1"/>
    </source>
</evidence>
<comment type="function">
    <text evidence="1">Essential cell division protein that coordinates cell division and chromosome segregation. The N-terminus is involved in assembly of the cell-division machinery. The C-terminus functions as a DNA motor that moves dsDNA in an ATP-dependent manner towards the difSL recombination site, which is located within the replication terminus region. Required for activation of the XerS recombinase, allowing activation of chromosome unlinking by recombination.</text>
</comment>
<dbReference type="GO" id="GO:0003677">
    <property type="term" value="F:DNA binding"/>
    <property type="evidence" value="ECO:0007669"/>
    <property type="project" value="InterPro"/>
</dbReference>
<gene>
    <name evidence="2" type="ORF">GU336_06580</name>
</gene>
<sequence length="482" mass="55009">MIDRLSTFLSRLPPFGGSVSRIIVEENQTQMFYRKKRRYFWLIKIWIIGISVLVVTSNLKNILPSLSQRKIIWDSQIFKMALLIFFLHFLLTILWEFFHSHYSPIEKWKLEKLLRGFTEESDLLRQHDSTFHQTKSVKWFYSKVKGQIKITLKTGGHLSYNMENDIPRRLQGYLIKETENDWIIEDKYIDSGEIVVIFSHEPDERIFIDDLSKLKQSNEINIPLTKKLTWTTHQPMGLIVGPTGSGKTSLLKALIVSFLANNPKNKIFTIDGKASFLSIAMKRVGKVATDGQSALDLTAELCQVMKERYAEINADIDSEKDCTHAELFKQGTILLVADELLALVGEMQASDKLLKPAERLYPQFYANLMNLIVKGRQSSISVIVSGQMLPASILPTESRDSIGLRIALGRLSQQQAQEIFSLGLKDLPRGDYSDYGGLIWLDGLNWELPRAFKSIYYDDEKLPFKKTLSKFSDSQGGGSPQA</sequence>
<dbReference type="PROSITE" id="PS50901">
    <property type="entry name" value="FTSK"/>
    <property type="match status" value="1"/>
</dbReference>
<dbReference type="GO" id="GO:0005524">
    <property type="term" value="F:ATP binding"/>
    <property type="evidence" value="ECO:0007669"/>
    <property type="project" value="UniProtKB-UniRule"/>
</dbReference>
<keyword evidence="2" id="KW-0131">Cell cycle</keyword>
<organism evidence="2 3">
    <name type="scientific">Pseudolactococcus raffinolactis</name>
    <dbReference type="NCBI Taxonomy" id="1366"/>
    <lineage>
        <taxon>Bacteria</taxon>
        <taxon>Bacillati</taxon>
        <taxon>Bacillota</taxon>
        <taxon>Bacilli</taxon>
        <taxon>Lactobacillales</taxon>
        <taxon>Streptococcaceae</taxon>
        <taxon>Pseudolactococcus</taxon>
    </lineage>
</organism>
<dbReference type="InterPro" id="IPR002543">
    <property type="entry name" value="FtsK_dom"/>
</dbReference>
<dbReference type="InterPro" id="IPR027417">
    <property type="entry name" value="P-loop_NTPase"/>
</dbReference>
<accession>A0A6H0UI22</accession>
<keyword evidence="2" id="KW-0132">Cell division</keyword>
<evidence type="ECO:0000313" key="3">
    <source>
        <dbReference type="Proteomes" id="UP000501945"/>
    </source>
</evidence>
<dbReference type="EMBL" id="CP047616">
    <property type="protein sequence ID" value="QIW54956.1"/>
    <property type="molecule type" value="Genomic_DNA"/>
</dbReference>
<name>A0A6H0UI22_9LACT</name>